<reference evidence="1" key="1">
    <citation type="submission" date="2019-08" db="EMBL/GenBank/DDBJ databases">
        <authorList>
            <person name="Kucharzyk K."/>
            <person name="Murdoch R.W."/>
            <person name="Higgins S."/>
            <person name="Loffler F."/>
        </authorList>
    </citation>
    <scope>NUCLEOTIDE SEQUENCE</scope>
</reference>
<organism evidence="1">
    <name type="scientific">bioreactor metagenome</name>
    <dbReference type="NCBI Taxonomy" id="1076179"/>
    <lineage>
        <taxon>unclassified sequences</taxon>
        <taxon>metagenomes</taxon>
        <taxon>ecological metagenomes</taxon>
    </lineage>
</organism>
<dbReference type="AlphaFoldDB" id="A0A645J8Q0"/>
<accession>A0A645J8Q0</accession>
<proteinExistence type="predicted"/>
<protein>
    <submittedName>
        <fullName evidence="1">Uncharacterized protein</fullName>
    </submittedName>
</protein>
<sequence>MSERTIRRTVSGETTPRVENAVRICFALHLPPAISEKLLEVLSCKLKPTDPNHQWIKEALYLKYPESYDAVCEWLLDYGVEL</sequence>
<gene>
    <name evidence="1" type="ORF">SDC9_207744</name>
</gene>
<name>A0A645J8Q0_9ZZZZ</name>
<evidence type="ECO:0000313" key="1">
    <source>
        <dbReference type="EMBL" id="MPN60021.1"/>
    </source>
</evidence>
<comment type="caution">
    <text evidence="1">The sequence shown here is derived from an EMBL/GenBank/DDBJ whole genome shotgun (WGS) entry which is preliminary data.</text>
</comment>
<dbReference type="EMBL" id="VSSQ01134731">
    <property type="protein sequence ID" value="MPN60021.1"/>
    <property type="molecule type" value="Genomic_DNA"/>
</dbReference>